<dbReference type="STRING" id="7918.ENSLOCP00000021266"/>
<reference evidence="9" key="3">
    <citation type="submission" date="2025-09" db="UniProtKB">
        <authorList>
            <consortium name="Ensembl"/>
        </authorList>
    </citation>
    <scope>IDENTIFICATION</scope>
</reference>
<dbReference type="AlphaFoldDB" id="W5NKV7"/>
<evidence type="ECO:0000256" key="6">
    <source>
        <dbReference type="ARBA" id="ARBA00023180"/>
    </source>
</evidence>
<keyword evidence="10" id="KW-1185">Reference proteome</keyword>
<keyword evidence="4" id="KW-0677">Repeat</keyword>
<proteinExistence type="predicted"/>
<feature type="disulfide bond" evidence="7">
    <location>
        <begin position="257"/>
        <end position="318"/>
    </location>
</feature>
<feature type="domain" description="SRCR" evidence="8">
    <location>
        <begin position="314"/>
        <end position="413"/>
    </location>
</feature>
<dbReference type="Gene3D" id="3.10.250.10">
    <property type="entry name" value="SRCR-like domain"/>
    <property type="match status" value="4"/>
</dbReference>
<dbReference type="HOGENOM" id="CLU_002555_11_2_1"/>
<feature type="disulfide bond" evidence="7">
    <location>
        <begin position="70"/>
        <end position="80"/>
    </location>
</feature>
<dbReference type="SUPFAM" id="SSF56487">
    <property type="entry name" value="SRCR-like"/>
    <property type="match status" value="4"/>
</dbReference>
<evidence type="ECO:0000256" key="5">
    <source>
        <dbReference type="ARBA" id="ARBA00023157"/>
    </source>
</evidence>
<feature type="domain" description="SRCR" evidence="8">
    <location>
        <begin position="1"/>
        <end position="101"/>
    </location>
</feature>
<keyword evidence="6" id="KW-0325">Glycoprotein</keyword>
<protein>
    <recommendedName>
        <fullName evidence="8">SRCR domain-containing protein</fullName>
    </recommendedName>
</protein>
<feature type="domain" description="SRCR" evidence="8">
    <location>
        <begin position="106"/>
        <end position="207"/>
    </location>
</feature>
<evidence type="ECO:0000256" key="2">
    <source>
        <dbReference type="ARBA" id="ARBA00022525"/>
    </source>
</evidence>
<dbReference type="InterPro" id="IPR001190">
    <property type="entry name" value="SRCR"/>
</dbReference>
<accession>W5NKV7</accession>
<keyword evidence="5 7" id="KW-1015">Disulfide bond</keyword>
<feature type="domain" description="SRCR" evidence="8">
    <location>
        <begin position="219"/>
        <end position="319"/>
    </location>
</feature>
<dbReference type="Pfam" id="PF00530">
    <property type="entry name" value="SRCR"/>
    <property type="match status" value="4"/>
</dbReference>
<evidence type="ECO:0000313" key="10">
    <source>
        <dbReference type="Proteomes" id="UP000018468"/>
    </source>
</evidence>
<feature type="disulfide bond" evidence="7">
    <location>
        <begin position="26"/>
        <end position="90"/>
    </location>
</feature>
<dbReference type="PROSITE" id="PS50287">
    <property type="entry name" value="SRCR_2"/>
    <property type="match status" value="4"/>
</dbReference>
<evidence type="ECO:0000256" key="4">
    <source>
        <dbReference type="ARBA" id="ARBA00022737"/>
    </source>
</evidence>
<dbReference type="OMA" id="SNMANIN"/>
<keyword evidence="3" id="KW-0732">Signal</keyword>
<dbReference type="GO" id="GO:0016020">
    <property type="term" value="C:membrane"/>
    <property type="evidence" value="ECO:0007669"/>
    <property type="project" value="InterPro"/>
</dbReference>
<keyword evidence="2" id="KW-0964">Secreted</keyword>
<feature type="disulfide bond" evidence="7">
    <location>
        <begin position="132"/>
        <end position="196"/>
    </location>
</feature>
<dbReference type="PRINTS" id="PR00258">
    <property type="entry name" value="SPERACTRCPTR"/>
</dbReference>
<dbReference type="FunFam" id="3.10.250.10:FF:000031">
    <property type="entry name" value="RIKEN cDNA 5830411N06, isoform CRA_a"/>
    <property type="match status" value="1"/>
</dbReference>
<evidence type="ECO:0000256" key="1">
    <source>
        <dbReference type="ARBA" id="ARBA00004613"/>
    </source>
</evidence>
<evidence type="ECO:0000256" key="3">
    <source>
        <dbReference type="ARBA" id="ARBA00022729"/>
    </source>
</evidence>
<feature type="disulfide bond" evidence="7">
    <location>
        <begin position="39"/>
        <end position="100"/>
    </location>
</feature>
<dbReference type="Bgee" id="ENSLOCG00000017203">
    <property type="expression patterns" value="Expressed in ovary"/>
</dbReference>
<feature type="disulfide bond" evidence="7">
    <location>
        <begin position="397"/>
        <end position="407"/>
    </location>
</feature>
<comment type="subcellular location">
    <subcellularLocation>
        <location evidence="1">Secreted</location>
    </subcellularLocation>
</comment>
<dbReference type="FunFam" id="3.10.250.10:FF:000012">
    <property type="entry name" value="CD163 molecule like 1"/>
    <property type="match status" value="1"/>
</dbReference>
<dbReference type="Proteomes" id="UP000018468">
    <property type="component" value="Unassembled WGS sequence"/>
</dbReference>
<dbReference type="InterPro" id="IPR036772">
    <property type="entry name" value="SRCR-like_dom_sf"/>
</dbReference>
<dbReference type="Ensembl" id="ENSLOCT00000021302.1">
    <property type="protein sequence ID" value="ENSLOCP00000021266.1"/>
    <property type="gene ID" value="ENSLOCG00000017203.1"/>
</dbReference>
<feature type="disulfide bond" evidence="7">
    <location>
        <begin position="288"/>
        <end position="298"/>
    </location>
</feature>
<feature type="disulfide bond" evidence="7">
    <location>
        <begin position="145"/>
        <end position="206"/>
    </location>
</feature>
<dbReference type="SMART" id="SM00202">
    <property type="entry name" value="SR"/>
    <property type="match status" value="4"/>
</dbReference>
<evidence type="ECO:0000313" key="9">
    <source>
        <dbReference type="Ensembl" id="ENSLOCP00000021266.1"/>
    </source>
</evidence>
<dbReference type="eggNOG" id="ENOG502QQ5W">
    <property type="taxonomic scope" value="Eukaryota"/>
</dbReference>
<comment type="caution">
    <text evidence="7">Lacks conserved residue(s) required for the propagation of feature annotation.</text>
</comment>
<dbReference type="PANTHER" id="PTHR19331:SF22">
    <property type="entry name" value="DELETED IN MALIGNANT BRAIN TUMORS 1 PROTEIN"/>
    <property type="match status" value="1"/>
</dbReference>
<dbReference type="GeneTree" id="ENSGT00940000163299"/>
<dbReference type="FunFam" id="3.10.250.10:FF:000002">
    <property type="entry name" value="Scavenger receptor cysteine-rich type 1 protein M130"/>
    <property type="match status" value="1"/>
</dbReference>
<reference evidence="9" key="2">
    <citation type="submission" date="2025-08" db="UniProtKB">
        <authorList>
            <consortium name="Ensembl"/>
        </authorList>
    </citation>
    <scope>IDENTIFICATION</scope>
</reference>
<dbReference type="FunFam" id="3.10.250.10:FF:000006">
    <property type="entry name" value="neurotrypsin isoform X2"/>
    <property type="match status" value="1"/>
</dbReference>
<evidence type="ECO:0000256" key="7">
    <source>
        <dbReference type="PROSITE-ProRule" id="PRU00196"/>
    </source>
</evidence>
<feature type="disulfide bond" evidence="7">
    <location>
        <begin position="176"/>
        <end position="186"/>
    </location>
</feature>
<feature type="disulfide bond" evidence="7">
    <location>
        <begin position="244"/>
        <end position="308"/>
    </location>
</feature>
<dbReference type="PANTHER" id="PTHR19331">
    <property type="entry name" value="SCAVENGER RECEPTOR DOMAIN-CONTAINING"/>
    <property type="match status" value="1"/>
</dbReference>
<sequence>VRLVNGSHPCSGRVEIMPDLTWGSVCDTDLDWKDAAVICRQEHCGIPKAIFGGTNFGEGQGPVWPEEIQCQGNETHLTFCQTSTTQHQNCTHKNDVSIVCSGYTGFRLMNGSDSCSGRVELQWLYREWGTVCDLYWDLRDATVLCQQLGCGEAVAVPGKAWFGQGSGPVRADVFECRGNESHFSHCAVSSWGRAVCSHGQDAGVICSDHGPKNENQLSLRLVGAGGDCAGRLEVYHKGSWGTVCDDSWDLADSQVVCSQLQCGMPLSAPVLASFSQGTGPIWLDEVGCLGNESSLWECPSAGWGQHDCGHKEDVRILCSEFGYNTSEKHTEASGAEEVESNVEVYYNGTWGSVCQNGMTDITAAVICKQLGCGDKGTIRETNSRLSPDPKWLDFVSCRKHDSTLWQCPSSPWG</sequence>
<reference evidence="10" key="1">
    <citation type="submission" date="2011-12" db="EMBL/GenBank/DDBJ databases">
        <title>The Draft Genome of Lepisosteus oculatus.</title>
        <authorList>
            <consortium name="The Broad Institute Genome Assembly &amp; Analysis Group"/>
            <consortium name="Computational R&amp;D Group"/>
            <consortium name="and Sequencing Platform"/>
            <person name="Di Palma F."/>
            <person name="Alfoldi J."/>
            <person name="Johnson J."/>
            <person name="Berlin A."/>
            <person name="Gnerre S."/>
            <person name="Jaffe D."/>
            <person name="MacCallum I."/>
            <person name="Young S."/>
            <person name="Walker B.J."/>
            <person name="Lander E.S."/>
            <person name="Lindblad-Toh K."/>
        </authorList>
    </citation>
    <scope>NUCLEOTIDE SEQUENCE [LARGE SCALE GENOMIC DNA]</scope>
</reference>
<evidence type="ECO:0000259" key="8">
    <source>
        <dbReference type="PROSITE" id="PS50287"/>
    </source>
</evidence>
<dbReference type="InParanoid" id="W5NKV7"/>
<name>W5NKV7_LEPOC</name>
<organism evidence="9 10">
    <name type="scientific">Lepisosteus oculatus</name>
    <name type="common">Spotted gar</name>
    <dbReference type="NCBI Taxonomy" id="7918"/>
    <lineage>
        <taxon>Eukaryota</taxon>
        <taxon>Metazoa</taxon>
        <taxon>Chordata</taxon>
        <taxon>Craniata</taxon>
        <taxon>Vertebrata</taxon>
        <taxon>Euteleostomi</taxon>
        <taxon>Actinopterygii</taxon>
        <taxon>Neopterygii</taxon>
        <taxon>Holostei</taxon>
        <taxon>Semionotiformes</taxon>
        <taxon>Lepisosteidae</taxon>
        <taxon>Lepisosteus</taxon>
    </lineage>
</organism>